<name>A0A1E1JRN0_9HELO</name>
<gene>
    <name evidence="1" type="ORF">RAG0_00157</name>
</gene>
<dbReference type="AlphaFoldDB" id="A0A1E1JRN0"/>
<evidence type="ECO:0000313" key="1">
    <source>
        <dbReference type="EMBL" id="CZS88409.1"/>
    </source>
</evidence>
<accession>A0A1E1JRN0</accession>
<keyword evidence="2" id="KW-1185">Reference proteome</keyword>
<organism evidence="1 2">
    <name type="scientific">Rhynchosporium agropyri</name>
    <dbReference type="NCBI Taxonomy" id="914238"/>
    <lineage>
        <taxon>Eukaryota</taxon>
        <taxon>Fungi</taxon>
        <taxon>Dikarya</taxon>
        <taxon>Ascomycota</taxon>
        <taxon>Pezizomycotina</taxon>
        <taxon>Leotiomycetes</taxon>
        <taxon>Helotiales</taxon>
        <taxon>Ploettnerulaceae</taxon>
        <taxon>Rhynchosporium</taxon>
    </lineage>
</organism>
<sequence>MTQQKIMTSQLLFATWKKDLRLSIVAPAITEVFSHKEPSPTDLRENTLSSPLLLSKSSTLSILTDATRNMNASIQERLKRHEGYTS</sequence>
<proteinExistence type="predicted"/>
<dbReference type="Proteomes" id="UP000178912">
    <property type="component" value="Unassembled WGS sequence"/>
</dbReference>
<reference evidence="2" key="1">
    <citation type="submission" date="2016-03" db="EMBL/GenBank/DDBJ databases">
        <authorList>
            <person name="Guldener U."/>
        </authorList>
    </citation>
    <scope>NUCLEOTIDE SEQUENCE [LARGE SCALE GENOMIC DNA]</scope>
    <source>
        <strain evidence="2">04CH-RAC-A.6.1</strain>
    </source>
</reference>
<dbReference type="EMBL" id="FJUX01000001">
    <property type="protein sequence ID" value="CZS88409.1"/>
    <property type="molecule type" value="Genomic_DNA"/>
</dbReference>
<protein>
    <submittedName>
        <fullName evidence="1">Uncharacterized protein</fullName>
    </submittedName>
</protein>
<evidence type="ECO:0000313" key="2">
    <source>
        <dbReference type="Proteomes" id="UP000178912"/>
    </source>
</evidence>